<accession>G0UTU1</accession>
<evidence type="ECO:0000313" key="2">
    <source>
        <dbReference type="EMBL" id="CCC92805.1"/>
    </source>
</evidence>
<gene>
    <name evidence="2" type="ORF">TCIL3000_9_2020</name>
</gene>
<dbReference type="AlphaFoldDB" id="G0UTU1"/>
<protein>
    <submittedName>
        <fullName evidence="2">Uncharacterized protein</fullName>
    </submittedName>
</protein>
<feature type="compositionally biased region" description="Polar residues" evidence="1">
    <location>
        <begin position="66"/>
        <end position="78"/>
    </location>
</feature>
<sequence length="103" mass="11328">MSLLPSVIYVTEPMEPVRATTAVGPRRQEKHYSRGKCLEVTPYQIRRRGRSAQKKKRRLGSGLSGPHQSATHGTQPSVASHCDYGVTSNTNSDALRAHRTAVT</sequence>
<organism evidence="2">
    <name type="scientific">Trypanosoma congolense (strain IL3000)</name>
    <dbReference type="NCBI Taxonomy" id="1068625"/>
    <lineage>
        <taxon>Eukaryota</taxon>
        <taxon>Discoba</taxon>
        <taxon>Euglenozoa</taxon>
        <taxon>Kinetoplastea</taxon>
        <taxon>Metakinetoplastina</taxon>
        <taxon>Trypanosomatida</taxon>
        <taxon>Trypanosomatidae</taxon>
        <taxon>Trypanosoma</taxon>
        <taxon>Nannomonas</taxon>
    </lineage>
</organism>
<proteinExistence type="predicted"/>
<feature type="compositionally biased region" description="Basic residues" evidence="1">
    <location>
        <begin position="45"/>
        <end position="59"/>
    </location>
</feature>
<dbReference type="EMBL" id="HE575322">
    <property type="protein sequence ID" value="CCC92805.1"/>
    <property type="molecule type" value="Genomic_DNA"/>
</dbReference>
<name>G0UTU1_TRYCI</name>
<evidence type="ECO:0000256" key="1">
    <source>
        <dbReference type="SAM" id="MobiDB-lite"/>
    </source>
</evidence>
<reference evidence="2" key="1">
    <citation type="journal article" date="2012" name="Proc. Natl. Acad. Sci. U.S.A.">
        <title>Antigenic diversity is generated by distinct evolutionary mechanisms in African trypanosome species.</title>
        <authorList>
            <person name="Jackson A.P."/>
            <person name="Berry A."/>
            <person name="Aslett M."/>
            <person name="Allison H.C."/>
            <person name="Burton P."/>
            <person name="Vavrova-Anderson J."/>
            <person name="Brown R."/>
            <person name="Browne H."/>
            <person name="Corton N."/>
            <person name="Hauser H."/>
            <person name="Gamble J."/>
            <person name="Gilderthorp R."/>
            <person name="Marcello L."/>
            <person name="McQuillan J."/>
            <person name="Otto T.D."/>
            <person name="Quail M.A."/>
            <person name="Sanders M.J."/>
            <person name="van Tonder A."/>
            <person name="Ginger M.L."/>
            <person name="Field M.C."/>
            <person name="Barry J.D."/>
            <person name="Hertz-Fowler C."/>
            <person name="Berriman M."/>
        </authorList>
    </citation>
    <scope>NUCLEOTIDE SEQUENCE</scope>
    <source>
        <strain evidence="2">IL3000</strain>
    </source>
</reference>
<feature type="region of interest" description="Disordered" evidence="1">
    <location>
        <begin position="44"/>
        <end position="103"/>
    </location>
</feature>